<reference evidence="2 3" key="1">
    <citation type="submission" date="2018-08" db="EMBL/GenBank/DDBJ databases">
        <title>Genome and evolution of the arbuscular mycorrhizal fungus Diversispora epigaea (formerly Glomus versiforme) and its bacterial endosymbionts.</title>
        <authorList>
            <person name="Sun X."/>
            <person name="Fei Z."/>
            <person name="Harrison M."/>
        </authorList>
    </citation>
    <scope>NUCLEOTIDE SEQUENCE [LARGE SCALE GENOMIC DNA]</scope>
    <source>
        <strain evidence="2 3">IT104</strain>
    </source>
</reference>
<accession>A0A397G6P1</accession>
<gene>
    <name evidence="2" type="ORF">Glove_856g35</name>
</gene>
<protein>
    <submittedName>
        <fullName evidence="2">Uncharacterized protein</fullName>
    </submittedName>
</protein>
<dbReference type="EMBL" id="PQFF01000622">
    <property type="protein sequence ID" value="RHZ43780.1"/>
    <property type="molecule type" value="Genomic_DNA"/>
</dbReference>
<name>A0A397G6P1_9GLOM</name>
<organism evidence="2 3">
    <name type="scientific">Diversispora epigaea</name>
    <dbReference type="NCBI Taxonomy" id="1348612"/>
    <lineage>
        <taxon>Eukaryota</taxon>
        <taxon>Fungi</taxon>
        <taxon>Fungi incertae sedis</taxon>
        <taxon>Mucoromycota</taxon>
        <taxon>Glomeromycotina</taxon>
        <taxon>Glomeromycetes</taxon>
        <taxon>Diversisporales</taxon>
        <taxon>Diversisporaceae</taxon>
        <taxon>Diversispora</taxon>
    </lineage>
</organism>
<evidence type="ECO:0000256" key="1">
    <source>
        <dbReference type="SAM" id="MobiDB-lite"/>
    </source>
</evidence>
<dbReference type="OrthoDB" id="2436039at2759"/>
<keyword evidence="3" id="KW-1185">Reference proteome</keyword>
<feature type="compositionally biased region" description="Low complexity" evidence="1">
    <location>
        <begin position="85"/>
        <end position="99"/>
    </location>
</feature>
<feature type="region of interest" description="Disordered" evidence="1">
    <location>
        <begin position="66"/>
        <end position="99"/>
    </location>
</feature>
<evidence type="ECO:0000313" key="2">
    <source>
        <dbReference type="EMBL" id="RHZ43780.1"/>
    </source>
</evidence>
<comment type="caution">
    <text evidence="2">The sequence shown here is derived from an EMBL/GenBank/DDBJ whole genome shotgun (WGS) entry which is preliminary data.</text>
</comment>
<proteinExistence type="predicted"/>
<sequence length="171" mass="19874">MQFWINLLRQQISELETKLETKNAKLIKQVMEENVKREAENFELKARITKLEQIAEENTELKDKITKLEPDPGITPDPLPEIEYSSIQPESSTEPEISTTSLPQDIIYDDSVKILNFVETIYKERISILTMLIPESLDLKTVKSFGIKTKIKTRTNISITQEKENREYRSS</sequence>
<dbReference type="AlphaFoldDB" id="A0A397G6P1"/>
<evidence type="ECO:0000313" key="3">
    <source>
        <dbReference type="Proteomes" id="UP000266861"/>
    </source>
</evidence>
<dbReference type="Proteomes" id="UP000266861">
    <property type="component" value="Unassembled WGS sequence"/>
</dbReference>